<proteinExistence type="predicted"/>
<dbReference type="Proteomes" id="UP000294830">
    <property type="component" value="Unassembled WGS sequence"/>
</dbReference>
<dbReference type="AlphaFoldDB" id="A0A4R2EK48"/>
<evidence type="ECO:0000313" key="4">
    <source>
        <dbReference type="Proteomes" id="UP000294830"/>
    </source>
</evidence>
<dbReference type="InterPro" id="IPR036761">
    <property type="entry name" value="TTHA0802/YceI-like_sf"/>
</dbReference>
<evidence type="ECO:0000313" key="3">
    <source>
        <dbReference type="EMBL" id="TCN68941.1"/>
    </source>
</evidence>
<comment type="caution">
    <text evidence="3">The sequence shown here is derived from an EMBL/GenBank/DDBJ whole genome shotgun (WGS) entry which is preliminary data.</text>
</comment>
<feature type="signal peptide" evidence="1">
    <location>
        <begin position="1"/>
        <end position="20"/>
    </location>
</feature>
<dbReference type="PANTHER" id="PTHR34406">
    <property type="entry name" value="PROTEIN YCEI"/>
    <property type="match status" value="1"/>
</dbReference>
<organism evidence="3 4">
    <name type="scientific">Acetobacteroides hydrogenigenes</name>
    <dbReference type="NCBI Taxonomy" id="979970"/>
    <lineage>
        <taxon>Bacteria</taxon>
        <taxon>Pseudomonadati</taxon>
        <taxon>Bacteroidota</taxon>
        <taxon>Bacteroidia</taxon>
        <taxon>Bacteroidales</taxon>
        <taxon>Rikenellaceae</taxon>
        <taxon>Acetobacteroides</taxon>
    </lineage>
</organism>
<protein>
    <submittedName>
        <fullName evidence="3">Polyisoprenoid-binding protein YceI</fullName>
    </submittedName>
</protein>
<reference evidence="3 4" key="1">
    <citation type="submission" date="2019-03" db="EMBL/GenBank/DDBJ databases">
        <title>Genomic Encyclopedia of Archaeal and Bacterial Type Strains, Phase II (KMG-II): from individual species to whole genera.</title>
        <authorList>
            <person name="Goeker M."/>
        </authorList>
    </citation>
    <scope>NUCLEOTIDE SEQUENCE [LARGE SCALE GENOMIC DNA]</scope>
    <source>
        <strain evidence="3 4">RL-C</strain>
    </source>
</reference>
<evidence type="ECO:0000256" key="1">
    <source>
        <dbReference type="SAM" id="SignalP"/>
    </source>
</evidence>
<keyword evidence="1" id="KW-0732">Signal</keyword>
<dbReference type="Pfam" id="PF04264">
    <property type="entry name" value="YceI"/>
    <property type="match status" value="1"/>
</dbReference>
<dbReference type="PANTHER" id="PTHR34406:SF1">
    <property type="entry name" value="PROTEIN YCEI"/>
    <property type="match status" value="1"/>
</dbReference>
<name>A0A4R2EK48_9BACT</name>
<gene>
    <name evidence="3" type="ORF">CLV25_105143</name>
</gene>
<dbReference type="RefSeq" id="WP_131838954.1">
    <property type="nucleotide sequence ID" value="NZ_SLWB01000005.1"/>
</dbReference>
<dbReference type="EMBL" id="SLWB01000005">
    <property type="protein sequence ID" value="TCN68941.1"/>
    <property type="molecule type" value="Genomic_DNA"/>
</dbReference>
<evidence type="ECO:0000259" key="2">
    <source>
        <dbReference type="SMART" id="SM00867"/>
    </source>
</evidence>
<feature type="domain" description="Lipid/polyisoprenoid-binding YceI-like" evidence="2">
    <location>
        <begin position="22"/>
        <end position="186"/>
    </location>
</feature>
<dbReference type="Gene3D" id="2.40.128.110">
    <property type="entry name" value="Lipid/polyisoprenoid-binding, YceI-like"/>
    <property type="match status" value="1"/>
</dbReference>
<dbReference type="InterPro" id="IPR007372">
    <property type="entry name" value="Lipid/polyisoprenoid-bd_YceI"/>
</dbReference>
<dbReference type="SMART" id="SM00867">
    <property type="entry name" value="YceI"/>
    <property type="match status" value="1"/>
</dbReference>
<keyword evidence="4" id="KW-1185">Reference proteome</keyword>
<accession>A0A4R2EK48</accession>
<sequence>MKTAKLLAVLLLAGTLSATAQKSEVNLKQSVVNWIGNKIGGSHSGEVKIKSGYLDLKGGRIVGGKVVIDMNTITNTDIKDEGANQKLVGHLKSDDFFGVDSYPTSTFEVKKAGKFVNGKATVSGILTIKGKSENISFVVAQKGKGYKAQLKIDRSKFNVRYGSNTFFGNLGDKAIDDIFILDILLVL</sequence>
<dbReference type="SUPFAM" id="SSF101874">
    <property type="entry name" value="YceI-like"/>
    <property type="match status" value="1"/>
</dbReference>
<dbReference type="OrthoDB" id="951410at2"/>
<feature type="chain" id="PRO_5021005688" evidence="1">
    <location>
        <begin position="21"/>
        <end position="187"/>
    </location>
</feature>